<keyword evidence="1" id="KW-0560">Oxidoreductase</keyword>
<dbReference type="AlphaFoldDB" id="A0A450VEN6"/>
<reference evidence="5" key="1">
    <citation type="submission" date="2019-02" db="EMBL/GenBank/DDBJ databases">
        <authorList>
            <person name="Gruber-Vodicka R. H."/>
            <person name="Seah K. B. B."/>
        </authorList>
    </citation>
    <scope>NUCLEOTIDE SEQUENCE</scope>
    <source>
        <strain evidence="5">BECK_SA2B12</strain>
        <strain evidence="4">BECK_SA2B15</strain>
        <strain evidence="3">BECK_SA2B20</strain>
    </source>
</reference>
<evidence type="ECO:0000313" key="3">
    <source>
        <dbReference type="EMBL" id="VFJ96754.1"/>
    </source>
</evidence>
<evidence type="ECO:0000259" key="2">
    <source>
        <dbReference type="Pfam" id="PF08028"/>
    </source>
</evidence>
<dbReference type="EMBL" id="CAADFG010000128">
    <property type="protein sequence ID" value="VFJ97845.1"/>
    <property type="molecule type" value="Genomic_DNA"/>
</dbReference>
<sequence length="78" mass="8457">MAAKTFTVNVANEVTRKALQIAGGTGITKKLPLERYFRDVRAGIAQPPCSDVALGVIGHDAIYNNYRLPEKKPIITSS</sequence>
<accession>A0A450VEN6</accession>
<dbReference type="EMBL" id="CAADFI010000097">
    <property type="protein sequence ID" value="VFJ96754.1"/>
    <property type="molecule type" value="Genomic_DNA"/>
</dbReference>
<dbReference type="InterPro" id="IPR013107">
    <property type="entry name" value="Acyl-CoA_DH_C"/>
</dbReference>
<organism evidence="5">
    <name type="scientific">Candidatus Kentrum eta</name>
    <dbReference type="NCBI Taxonomy" id="2126337"/>
    <lineage>
        <taxon>Bacteria</taxon>
        <taxon>Pseudomonadati</taxon>
        <taxon>Pseudomonadota</taxon>
        <taxon>Gammaproteobacteria</taxon>
        <taxon>Candidatus Kentrum</taxon>
    </lineage>
</organism>
<dbReference type="Pfam" id="PF08028">
    <property type="entry name" value="Acyl-CoA_dh_2"/>
    <property type="match status" value="1"/>
</dbReference>
<dbReference type="EMBL" id="CAADFJ010000122">
    <property type="protein sequence ID" value="VFK03273.1"/>
    <property type="molecule type" value="Genomic_DNA"/>
</dbReference>
<evidence type="ECO:0000256" key="1">
    <source>
        <dbReference type="ARBA" id="ARBA00023002"/>
    </source>
</evidence>
<evidence type="ECO:0000313" key="4">
    <source>
        <dbReference type="EMBL" id="VFJ97845.1"/>
    </source>
</evidence>
<dbReference type="Gene3D" id="1.20.140.10">
    <property type="entry name" value="Butyryl-CoA Dehydrogenase, subunit A, domain 3"/>
    <property type="match status" value="1"/>
</dbReference>
<evidence type="ECO:0000313" key="5">
    <source>
        <dbReference type="EMBL" id="VFK03273.1"/>
    </source>
</evidence>
<protein>
    <submittedName>
        <fullName evidence="5">Acyl-CoA dehydrogenase, C-terminal domain</fullName>
    </submittedName>
</protein>
<proteinExistence type="predicted"/>
<dbReference type="GO" id="GO:0016627">
    <property type="term" value="F:oxidoreductase activity, acting on the CH-CH group of donors"/>
    <property type="evidence" value="ECO:0007669"/>
    <property type="project" value="InterPro"/>
</dbReference>
<feature type="domain" description="Acyl-CoA dehydrogenase C-terminal" evidence="2">
    <location>
        <begin position="3"/>
        <end position="43"/>
    </location>
</feature>
<dbReference type="InterPro" id="IPR036250">
    <property type="entry name" value="AcylCo_DH-like_C"/>
</dbReference>
<gene>
    <name evidence="4" type="ORF">BECKH772A_GA0070896_101285</name>
    <name evidence="3" type="ORF">BECKH772B_GA0070898_100977</name>
    <name evidence="5" type="ORF">BECKH772C_GA0070978_101225</name>
</gene>
<dbReference type="SUPFAM" id="SSF47203">
    <property type="entry name" value="Acyl-CoA dehydrogenase C-terminal domain-like"/>
    <property type="match status" value="1"/>
</dbReference>
<name>A0A450VEN6_9GAMM</name>